<keyword evidence="4" id="KW-0067">ATP-binding</keyword>
<evidence type="ECO:0000313" key="9">
    <source>
        <dbReference type="RefSeq" id="XP_015892203.1"/>
    </source>
</evidence>
<dbReference type="InterPro" id="IPR002182">
    <property type="entry name" value="NB-ARC"/>
</dbReference>
<feature type="domain" description="Disease resistance protein winged helix" evidence="7">
    <location>
        <begin position="413"/>
        <end position="485"/>
    </location>
</feature>
<evidence type="ECO:0000256" key="4">
    <source>
        <dbReference type="ARBA" id="ARBA00022840"/>
    </source>
</evidence>
<dbReference type="InterPro" id="IPR041118">
    <property type="entry name" value="Rx_N"/>
</dbReference>
<name>A0A6P4B1I6_ZIZJJ</name>
<keyword evidence="3" id="KW-0611">Plant defense</keyword>
<dbReference type="InterPro" id="IPR042197">
    <property type="entry name" value="Apaf_helical"/>
</dbReference>
<dbReference type="Pfam" id="PF18052">
    <property type="entry name" value="Rx_N"/>
    <property type="match status" value="1"/>
</dbReference>
<dbReference type="GO" id="GO:0043531">
    <property type="term" value="F:ADP binding"/>
    <property type="evidence" value="ECO:0007669"/>
    <property type="project" value="InterPro"/>
</dbReference>
<evidence type="ECO:0000256" key="3">
    <source>
        <dbReference type="ARBA" id="ARBA00022821"/>
    </source>
</evidence>
<evidence type="ECO:0000259" key="6">
    <source>
        <dbReference type="Pfam" id="PF18052"/>
    </source>
</evidence>
<dbReference type="SMR" id="A0A6P4B1I6"/>
<dbReference type="RefSeq" id="XP_015892203.1">
    <property type="nucleotide sequence ID" value="XM_016036717.1"/>
</dbReference>
<keyword evidence="1" id="KW-0677">Repeat</keyword>
<dbReference type="PRINTS" id="PR00364">
    <property type="entry name" value="DISEASERSIST"/>
</dbReference>
<dbReference type="Pfam" id="PF00931">
    <property type="entry name" value="NB-ARC"/>
    <property type="match status" value="1"/>
</dbReference>
<dbReference type="Gene3D" id="1.10.10.10">
    <property type="entry name" value="Winged helix-like DNA-binding domain superfamily/Winged helix DNA-binding domain"/>
    <property type="match status" value="1"/>
</dbReference>
<reference evidence="9" key="1">
    <citation type="submission" date="2025-08" db="UniProtKB">
        <authorList>
            <consortium name="RefSeq"/>
        </authorList>
    </citation>
    <scope>IDENTIFICATION</scope>
    <source>
        <tissue evidence="9">Seedling</tissue>
    </source>
</reference>
<dbReference type="FunFam" id="3.40.50.300:FF:001091">
    <property type="entry name" value="Probable disease resistance protein At1g61300"/>
    <property type="match status" value="1"/>
</dbReference>
<dbReference type="PANTHER" id="PTHR36766:SF59">
    <property type="entry name" value="DISEASE RESISTANCE PROTEIN RGA2-LIKE"/>
    <property type="match status" value="1"/>
</dbReference>
<dbReference type="Gene3D" id="3.40.50.300">
    <property type="entry name" value="P-loop containing nucleotide triphosphate hydrolases"/>
    <property type="match status" value="1"/>
</dbReference>
<dbReference type="KEGG" id="zju:107426518"/>
<dbReference type="GO" id="GO:0006952">
    <property type="term" value="P:defense response"/>
    <property type="evidence" value="ECO:0007669"/>
    <property type="project" value="UniProtKB-KW"/>
</dbReference>
<dbReference type="GeneID" id="107426518"/>
<dbReference type="InParanoid" id="A0A6P4B1I6"/>
<sequence>MADLILSPVIQVVYDRLASPLLQKLGNMWNLTDNLEKLQRTIVYVQSVLEDAEQHQLIHRDVRTWLAELKRVVYDAEDILDEITITYRNIGMPALGQKLDRLRIKYADKIRDMLDKLETTMDEGSKFNLREPSVFHVRRETSSFVIESEVYGREEDKANIVKLLLSGEATKGGEALCIPIVGFGGLGKTTVAQLVFNDQRVQQHFDVKTWVFVHDHYGAKDIMMAIFRSVNKNNKCQWLSMEELHSEVRNLLDKKRYLIVLDDVWIEDQDEWERLRPLFQGGVNGSKIIITTRSRKVALMMNSPTSPYYMEVLSEDACWSVFKQRAFQPGEEEKYPDLLPIGHQIVKKCGVALAAKTLGSLMRLKRDQMEWLSVQNSELWKLGECENGILPALRLSYFHLPPHLKRCFAFCSIIPRRFQIHKEKLIHQWMAAGLIKSSIEGEPPEETGNDNFIHLLWMSFFQEVRDCHNGMVIGYKMHDVIYDLVQSIAGTEFMILDYDSPPTGRSIERVRHSYVVCDFRSSDIPKVL</sequence>
<dbReference type="PANTHER" id="PTHR36766">
    <property type="entry name" value="PLANT BROAD-SPECTRUM MILDEW RESISTANCE PROTEIN RPW8"/>
    <property type="match status" value="1"/>
</dbReference>
<dbReference type="Proteomes" id="UP001652623">
    <property type="component" value="Chromosome 9"/>
</dbReference>
<evidence type="ECO:0000256" key="1">
    <source>
        <dbReference type="ARBA" id="ARBA00022737"/>
    </source>
</evidence>
<evidence type="ECO:0000256" key="2">
    <source>
        <dbReference type="ARBA" id="ARBA00022741"/>
    </source>
</evidence>
<proteinExistence type="predicted"/>
<dbReference type="Gene3D" id="1.20.5.4130">
    <property type="match status" value="1"/>
</dbReference>
<feature type="domain" description="NB-ARC" evidence="5">
    <location>
        <begin position="159"/>
        <end position="328"/>
    </location>
</feature>
<evidence type="ECO:0000259" key="5">
    <source>
        <dbReference type="Pfam" id="PF00931"/>
    </source>
</evidence>
<dbReference type="AlphaFoldDB" id="A0A6P4B1I6"/>
<dbReference type="InterPro" id="IPR058922">
    <property type="entry name" value="WHD_DRP"/>
</dbReference>
<dbReference type="Pfam" id="PF23559">
    <property type="entry name" value="WHD_DRP"/>
    <property type="match status" value="1"/>
</dbReference>
<gene>
    <name evidence="9" type="primary">LOC107426518</name>
</gene>
<evidence type="ECO:0000313" key="8">
    <source>
        <dbReference type="Proteomes" id="UP001652623"/>
    </source>
</evidence>
<protein>
    <submittedName>
        <fullName evidence="9">Disease resistance protein RGA3</fullName>
    </submittedName>
</protein>
<dbReference type="InterPro" id="IPR027417">
    <property type="entry name" value="P-loop_NTPase"/>
</dbReference>
<dbReference type="GO" id="GO:0005524">
    <property type="term" value="F:ATP binding"/>
    <property type="evidence" value="ECO:0007669"/>
    <property type="project" value="UniProtKB-KW"/>
</dbReference>
<accession>A0A6P4B1I6</accession>
<feature type="domain" description="Disease resistance N-terminal" evidence="6">
    <location>
        <begin position="9"/>
        <end position="85"/>
    </location>
</feature>
<dbReference type="SUPFAM" id="SSF52540">
    <property type="entry name" value="P-loop containing nucleoside triphosphate hydrolases"/>
    <property type="match status" value="1"/>
</dbReference>
<dbReference type="InterPro" id="IPR036388">
    <property type="entry name" value="WH-like_DNA-bd_sf"/>
</dbReference>
<evidence type="ECO:0000259" key="7">
    <source>
        <dbReference type="Pfam" id="PF23559"/>
    </source>
</evidence>
<dbReference type="Gene3D" id="1.10.8.430">
    <property type="entry name" value="Helical domain of apoptotic protease-activating factors"/>
    <property type="match status" value="1"/>
</dbReference>
<organism evidence="8 9">
    <name type="scientific">Ziziphus jujuba</name>
    <name type="common">Chinese jujube</name>
    <name type="synonym">Ziziphus sativa</name>
    <dbReference type="NCBI Taxonomy" id="326968"/>
    <lineage>
        <taxon>Eukaryota</taxon>
        <taxon>Viridiplantae</taxon>
        <taxon>Streptophyta</taxon>
        <taxon>Embryophyta</taxon>
        <taxon>Tracheophyta</taxon>
        <taxon>Spermatophyta</taxon>
        <taxon>Magnoliopsida</taxon>
        <taxon>eudicotyledons</taxon>
        <taxon>Gunneridae</taxon>
        <taxon>Pentapetalae</taxon>
        <taxon>rosids</taxon>
        <taxon>fabids</taxon>
        <taxon>Rosales</taxon>
        <taxon>Rhamnaceae</taxon>
        <taxon>Paliureae</taxon>
        <taxon>Ziziphus</taxon>
    </lineage>
</organism>
<keyword evidence="8" id="KW-1185">Reference proteome</keyword>
<keyword evidence="2" id="KW-0547">Nucleotide-binding</keyword>